<accession>A0A4S8L838</accession>
<protein>
    <submittedName>
        <fullName evidence="1">Uncharacterized protein</fullName>
    </submittedName>
</protein>
<dbReference type="AlphaFoldDB" id="A0A4S8L838"/>
<dbReference type="Proteomes" id="UP000297245">
    <property type="component" value="Unassembled WGS sequence"/>
</dbReference>
<organism evidence="1 2">
    <name type="scientific">Dendrothele bispora (strain CBS 962.96)</name>
    <dbReference type="NCBI Taxonomy" id="1314807"/>
    <lineage>
        <taxon>Eukaryota</taxon>
        <taxon>Fungi</taxon>
        <taxon>Dikarya</taxon>
        <taxon>Basidiomycota</taxon>
        <taxon>Agaricomycotina</taxon>
        <taxon>Agaricomycetes</taxon>
        <taxon>Agaricomycetidae</taxon>
        <taxon>Agaricales</taxon>
        <taxon>Agaricales incertae sedis</taxon>
        <taxon>Dendrothele</taxon>
    </lineage>
</organism>
<dbReference type="OrthoDB" id="2423954at2759"/>
<feature type="non-terminal residue" evidence="1">
    <location>
        <position position="173"/>
    </location>
</feature>
<evidence type="ECO:0000313" key="2">
    <source>
        <dbReference type="Proteomes" id="UP000297245"/>
    </source>
</evidence>
<name>A0A4S8L838_DENBC</name>
<proteinExistence type="predicted"/>
<sequence length="173" mass="19922">WPRMKQDEFNADLCCLLVSGLVAWRAVENPYWKWFFSKWVPGMVLPSRKVLSGRVLEEETAKAQGEMRKETEGLYGTGQCDGWKNVAKSSLVTSMVNVEYNPFLLGVEDVSEEWKTAVNLMAIVLNEMKQIHEFFKVILVAWCTDASGESAKMRRDLLEKFPWLVVLDCWAHQ</sequence>
<dbReference type="EMBL" id="ML179576">
    <property type="protein sequence ID" value="THU84867.1"/>
    <property type="molecule type" value="Genomic_DNA"/>
</dbReference>
<feature type="non-terminal residue" evidence="1">
    <location>
        <position position="1"/>
    </location>
</feature>
<gene>
    <name evidence="1" type="ORF">K435DRAFT_590497</name>
</gene>
<reference evidence="1 2" key="1">
    <citation type="journal article" date="2019" name="Nat. Ecol. Evol.">
        <title>Megaphylogeny resolves global patterns of mushroom evolution.</title>
        <authorList>
            <person name="Varga T."/>
            <person name="Krizsan K."/>
            <person name="Foldi C."/>
            <person name="Dima B."/>
            <person name="Sanchez-Garcia M."/>
            <person name="Sanchez-Ramirez S."/>
            <person name="Szollosi G.J."/>
            <person name="Szarkandi J.G."/>
            <person name="Papp V."/>
            <person name="Albert L."/>
            <person name="Andreopoulos W."/>
            <person name="Angelini C."/>
            <person name="Antonin V."/>
            <person name="Barry K.W."/>
            <person name="Bougher N.L."/>
            <person name="Buchanan P."/>
            <person name="Buyck B."/>
            <person name="Bense V."/>
            <person name="Catcheside P."/>
            <person name="Chovatia M."/>
            <person name="Cooper J."/>
            <person name="Damon W."/>
            <person name="Desjardin D."/>
            <person name="Finy P."/>
            <person name="Geml J."/>
            <person name="Haridas S."/>
            <person name="Hughes K."/>
            <person name="Justo A."/>
            <person name="Karasinski D."/>
            <person name="Kautmanova I."/>
            <person name="Kiss B."/>
            <person name="Kocsube S."/>
            <person name="Kotiranta H."/>
            <person name="LaButti K.M."/>
            <person name="Lechner B.E."/>
            <person name="Liimatainen K."/>
            <person name="Lipzen A."/>
            <person name="Lukacs Z."/>
            <person name="Mihaltcheva S."/>
            <person name="Morgado L.N."/>
            <person name="Niskanen T."/>
            <person name="Noordeloos M.E."/>
            <person name="Ohm R.A."/>
            <person name="Ortiz-Santana B."/>
            <person name="Ovrebo C."/>
            <person name="Racz N."/>
            <person name="Riley R."/>
            <person name="Savchenko A."/>
            <person name="Shiryaev A."/>
            <person name="Soop K."/>
            <person name="Spirin V."/>
            <person name="Szebenyi C."/>
            <person name="Tomsovsky M."/>
            <person name="Tulloss R.E."/>
            <person name="Uehling J."/>
            <person name="Grigoriev I.V."/>
            <person name="Vagvolgyi C."/>
            <person name="Papp T."/>
            <person name="Martin F.M."/>
            <person name="Miettinen O."/>
            <person name="Hibbett D.S."/>
            <person name="Nagy L.G."/>
        </authorList>
    </citation>
    <scope>NUCLEOTIDE SEQUENCE [LARGE SCALE GENOMIC DNA]</scope>
    <source>
        <strain evidence="1 2">CBS 962.96</strain>
    </source>
</reference>
<keyword evidence="2" id="KW-1185">Reference proteome</keyword>
<evidence type="ECO:0000313" key="1">
    <source>
        <dbReference type="EMBL" id="THU84867.1"/>
    </source>
</evidence>